<evidence type="ECO:0000313" key="17">
    <source>
        <dbReference type="Proteomes" id="UP000694865"/>
    </source>
</evidence>
<evidence type="ECO:0000256" key="4">
    <source>
        <dbReference type="ARBA" id="ARBA00022722"/>
    </source>
</evidence>
<evidence type="ECO:0000256" key="1">
    <source>
        <dbReference type="ARBA" id="ARBA00004496"/>
    </source>
</evidence>
<dbReference type="PANTHER" id="PTHR16036">
    <property type="entry name" value="ANKYRIN REPEAT AND ZINC FINGER DOMAIN-CONTAINING PROTEIN 1"/>
    <property type="match status" value="1"/>
</dbReference>
<dbReference type="Gene3D" id="1.25.40.20">
    <property type="entry name" value="Ankyrin repeat-containing domain"/>
    <property type="match status" value="1"/>
</dbReference>
<keyword evidence="11 13" id="KW-0040">ANK repeat</keyword>
<evidence type="ECO:0000313" key="18">
    <source>
        <dbReference type="RefSeq" id="XP_006822109.1"/>
    </source>
</evidence>
<proteinExistence type="inferred from homology"/>
<dbReference type="PANTHER" id="PTHR16036:SF2">
    <property type="entry name" value="TRNA ENDONUCLEASE ANKZF1"/>
    <property type="match status" value="1"/>
</dbReference>
<dbReference type="Pfam" id="PF18826">
    <property type="entry name" value="bVLRF1"/>
    <property type="match status" value="1"/>
</dbReference>
<dbReference type="Pfam" id="PF00023">
    <property type="entry name" value="Ank"/>
    <property type="match status" value="1"/>
</dbReference>
<name>A0ABM0MQ18_SACKO</name>
<protein>
    <submittedName>
        <fullName evidence="18">Ankyrin repeat and zinc finger domain-containing protein 1-like</fullName>
    </submittedName>
</protein>
<dbReference type="InterPro" id="IPR047139">
    <property type="entry name" value="ANKZ1/VMS1"/>
</dbReference>
<dbReference type="SUPFAM" id="SSF48403">
    <property type="entry name" value="Ankyrin repeat"/>
    <property type="match status" value="1"/>
</dbReference>
<evidence type="ECO:0000256" key="13">
    <source>
        <dbReference type="PROSITE-ProRule" id="PRU00023"/>
    </source>
</evidence>
<dbReference type="InterPro" id="IPR041540">
    <property type="entry name" value="VATC"/>
</dbReference>
<dbReference type="RefSeq" id="XP_006822109.1">
    <property type="nucleotide sequence ID" value="XM_006822046.1"/>
</dbReference>
<keyword evidence="17" id="KW-1185">Reference proteome</keyword>
<evidence type="ECO:0000256" key="9">
    <source>
        <dbReference type="ARBA" id="ARBA00022801"/>
    </source>
</evidence>
<evidence type="ECO:0000256" key="8">
    <source>
        <dbReference type="ARBA" id="ARBA00022771"/>
    </source>
</evidence>
<feature type="compositionally biased region" description="Basic and acidic residues" evidence="15">
    <location>
        <begin position="451"/>
        <end position="479"/>
    </location>
</feature>
<keyword evidence="3 14" id="KW-0963">Cytoplasm</keyword>
<evidence type="ECO:0000256" key="6">
    <source>
        <dbReference type="ARBA" id="ARBA00022737"/>
    </source>
</evidence>
<evidence type="ECO:0000256" key="5">
    <source>
        <dbReference type="ARBA" id="ARBA00022723"/>
    </source>
</evidence>
<feature type="compositionally biased region" description="Basic and acidic residues" evidence="15">
    <location>
        <begin position="740"/>
        <end position="760"/>
    </location>
</feature>
<dbReference type="PROSITE" id="PS52044">
    <property type="entry name" value="VLRF1"/>
    <property type="match status" value="1"/>
</dbReference>
<keyword evidence="12" id="KW-0175">Coiled coil</keyword>
<comment type="subcellular location">
    <subcellularLocation>
        <location evidence="1">Cytoplasm</location>
    </subcellularLocation>
</comment>
<dbReference type="InterPro" id="IPR013087">
    <property type="entry name" value="Znf_C2H2_type"/>
</dbReference>
<feature type="compositionally biased region" description="Basic residues" evidence="15">
    <location>
        <begin position="511"/>
        <end position="521"/>
    </location>
</feature>
<comment type="domain">
    <text evidence="14">The VLRF1 domain mediates binding to the 60S ribosomal subunit.</text>
</comment>
<evidence type="ECO:0000256" key="15">
    <source>
        <dbReference type="SAM" id="MobiDB-lite"/>
    </source>
</evidence>
<dbReference type="PROSITE" id="PS00028">
    <property type="entry name" value="ZINC_FINGER_C2H2_1"/>
    <property type="match status" value="1"/>
</dbReference>
<feature type="region of interest" description="Disordered" evidence="15">
    <location>
        <begin position="730"/>
        <end position="760"/>
    </location>
</feature>
<dbReference type="Proteomes" id="UP000694865">
    <property type="component" value="Unplaced"/>
</dbReference>
<keyword evidence="4 14" id="KW-0540">Nuclease</keyword>
<keyword evidence="9 14" id="KW-0378">Hydrolase</keyword>
<organism evidence="17 18">
    <name type="scientific">Saccoglossus kowalevskii</name>
    <name type="common">Acorn worm</name>
    <dbReference type="NCBI Taxonomy" id="10224"/>
    <lineage>
        <taxon>Eukaryota</taxon>
        <taxon>Metazoa</taxon>
        <taxon>Hemichordata</taxon>
        <taxon>Enteropneusta</taxon>
        <taxon>Harrimaniidae</taxon>
        <taxon>Saccoglossus</taxon>
    </lineage>
</organism>
<sequence>MSNITVDSVVISASDDMDSTVQAMQRLDVQQSSLPNSYFSFLLSESKAKTFFRGLSLASCQPNVTSADFETELSEMSENEVGNANNEIKEHKVSDKMLCSTCNIQFHSRSEQKEHYKLDWHRFNLKQKAIGLEAISEEEFEKVAAGGISSISGSDSSDETDDDLSPTSKPHAAHTWLPSRAKSSLVGSGTSESETDDDAKPRRAGRRYPKVYFKNEDGQIISVYRCLLHGKKDIPVSHYEFVYRANNLVHQQQWCILMVAGGHFAGALFNGDSVVMHKTFHRYTVRAKRGTSQGARDSQSGAFARSAGASLRRYNEAALSQDIHDLLDSWSEHLAKCDHIFLRAPSFNKSIFFGGKKAPFDKKDCRIVTIPFSTRRPTFAELKRVHSLLSVVECYGQEEDVADMLPWSPKPKVKPYRLSKQKDGSSQKKVMMPPDVTDDTKVSSSEPVQKTGKEKVDDEDVTDAKEIDDDSQKIAKSSDADVLIDEEESLALDIVQQVESTLHLKEFDVPRRKRQKKKKKPINQQQDPDETDKEKTRRGSKVMELRNELYTACKIGDESMLLSLLENMHASSIATASQEKHVGELDKATQNIDDVSYTSFTVENVSQSDTEIIGGKSSTNETTNSESVMSKLEILNDTYADDGRTLLHISAKAGQRAIIRLLLEAGADPAIKDKNNRSSYASCIDKATRNEFRKFMADYPNKYNYSVAQIPAPLTSEMEEEKSVKLAEKRKERKKAKREKLKEQKAEEQRREEEEKERQWFVSLSDREKRALAAERRLAHQREASTGSRRCWMCGESLTDKVPFEYMDFKFCTMRCLKQHKQPRS</sequence>
<keyword evidence="8" id="KW-0863">Zinc-finger</keyword>
<dbReference type="PROSITE" id="PS50088">
    <property type="entry name" value="ANK_REPEAT"/>
    <property type="match status" value="1"/>
</dbReference>
<evidence type="ECO:0000256" key="7">
    <source>
        <dbReference type="ARBA" id="ARBA00022759"/>
    </source>
</evidence>
<dbReference type="InterPro" id="IPR041175">
    <property type="entry name" value="VLRF1/Vms1"/>
</dbReference>
<dbReference type="PROSITE" id="PS50297">
    <property type="entry name" value="ANK_REP_REGION"/>
    <property type="match status" value="1"/>
</dbReference>
<evidence type="ECO:0000256" key="11">
    <source>
        <dbReference type="ARBA" id="ARBA00023043"/>
    </source>
</evidence>
<dbReference type="InterPro" id="IPR002110">
    <property type="entry name" value="Ankyrin_rpt"/>
</dbReference>
<evidence type="ECO:0000256" key="2">
    <source>
        <dbReference type="ARBA" id="ARBA00009262"/>
    </source>
</evidence>
<feature type="region of interest" description="Disordered" evidence="15">
    <location>
        <begin position="147"/>
        <end position="203"/>
    </location>
</feature>
<feature type="domain" description="VLRF1" evidence="16">
    <location>
        <begin position="250"/>
        <end position="392"/>
    </location>
</feature>
<evidence type="ECO:0000256" key="12">
    <source>
        <dbReference type="ARBA" id="ARBA00023054"/>
    </source>
</evidence>
<feature type="compositionally biased region" description="Polar residues" evidence="15">
    <location>
        <begin position="181"/>
        <end position="192"/>
    </location>
</feature>
<feature type="region of interest" description="Disordered" evidence="15">
    <location>
        <begin position="506"/>
        <end position="540"/>
    </location>
</feature>
<keyword evidence="7 14" id="KW-0255">Endonuclease</keyword>
<keyword evidence="6" id="KW-0677">Repeat</keyword>
<evidence type="ECO:0000259" key="16">
    <source>
        <dbReference type="PROSITE" id="PS52044"/>
    </source>
</evidence>
<dbReference type="Pfam" id="PF18716">
    <property type="entry name" value="VATC"/>
    <property type="match status" value="1"/>
</dbReference>
<evidence type="ECO:0000256" key="3">
    <source>
        <dbReference type="ARBA" id="ARBA00022490"/>
    </source>
</evidence>
<gene>
    <name evidence="18" type="primary">LOC102805323</name>
</gene>
<reference evidence="18" key="1">
    <citation type="submission" date="2025-08" db="UniProtKB">
        <authorList>
            <consortium name="RefSeq"/>
        </authorList>
    </citation>
    <scope>IDENTIFICATION</scope>
    <source>
        <tissue evidence="18">Testes</tissue>
    </source>
</reference>
<comment type="similarity">
    <text evidence="2 14">Belongs to the ANKZF1/VMS1 family.</text>
</comment>
<feature type="repeat" description="ANK" evidence="13">
    <location>
        <begin position="642"/>
        <end position="674"/>
    </location>
</feature>
<feature type="active site" evidence="14">
    <location>
        <position position="293"/>
    </location>
</feature>
<feature type="region of interest" description="Disordered" evidence="15">
    <location>
        <begin position="412"/>
        <end position="479"/>
    </location>
</feature>
<dbReference type="GeneID" id="102805323"/>
<evidence type="ECO:0000256" key="10">
    <source>
        <dbReference type="ARBA" id="ARBA00022833"/>
    </source>
</evidence>
<dbReference type="InterPro" id="IPR036770">
    <property type="entry name" value="Ankyrin_rpt-contain_sf"/>
</dbReference>
<accession>A0ABM0MQ18</accession>
<dbReference type="SMART" id="SM00248">
    <property type="entry name" value="ANK"/>
    <property type="match status" value="2"/>
</dbReference>
<evidence type="ECO:0000256" key="14">
    <source>
        <dbReference type="PROSITE-ProRule" id="PRU01389"/>
    </source>
</evidence>
<keyword evidence="10" id="KW-0862">Zinc</keyword>
<keyword evidence="5" id="KW-0479">Metal-binding</keyword>